<name>A0ABR0S4F9_9HYPO</name>
<feature type="region of interest" description="Disordered" evidence="1">
    <location>
        <begin position="1"/>
        <end position="59"/>
    </location>
</feature>
<feature type="domain" description="BZIP" evidence="2">
    <location>
        <begin position="13"/>
        <end position="28"/>
    </location>
</feature>
<dbReference type="EMBL" id="JAVFKD010000016">
    <property type="protein sequence ID" value="KAK5987057.1"/>
    <property type="molecule type" value="Genomic_DNA"/>
</dbReference>
<dbReference type="InterPro" id="IPR004827">
    <property type="entry name" value="bZIP"/>
</dbReference>
<evidence type="ECO:0000313" key="3">
    <source>
        <dbReference type="EMBL" id="KAK5987057.1"/>
    </source>
</evidence>
<comment type="caution">
    <text evidence="3">The sequence shown here is derived from an EMBL/GenBank/DDBJ whole genome shotgun (WGS) entry which is preliminary data.</text>
</comment>
<evidence type="ECO:0000256" key="1">
    <source>
        <dbReference type="SAM" id="MobiDB-lite"/>
    </source>
</evidence>
<evidence type="ECO:0000259" key="2">
    <source>
        <dbReference type="PROSITE" id="PS00036"/>
    </source>
</evidence>
<proteinExistence type="predicted"/>
<dbReference type="PROSITE" id="PS00036">
    <property type="entry name" value="BZIP_BASIC"/>
    <property type="match status" value="1"/>
</dbReference>
<organism evidence="3 4">
    <name type="scientific">Cladobotryum mycophilum</name>
    <dbReference type="NCBI Taxonomy" id="491253"/>
    <lineage>
        <taxon>Eukaryota</taxon>
        <taxon>Fungi</taxon>
        <taxon>Dikarya</taxon>
        <taxon>Ascomycota</taxon>
        <taxon>Pezizomycotina</taxon>
        <taxon>Sordariomycetes</taxon>
        <taxon>Hypocreomycetidae</taxon>
        <taxon>Hypocreales</taxon>
        <taxon>Hypocreaceae</taxon>
        <taxon>Cladobotryum</taxon>
    </lineage>
</organism>
<protein>
    <recommendedName>
        <fullName evidence="2">BZIP domain-containing protein</fullName>
    </recommendedName>
</protein>
<evidence type="ECO:0000313" key="4">
    <source>
        <dbReference type="Proteomes" id="UP001338125"/>
    </source>
</evidence>
<keyword evidence="4" id="KW-1185">Reference proteome</keyword>
<gene>
    <name evidence="3" type="ORF">PT974_11174</name>
</gene>
<accession>A0ABR0S4F9</accession>
<sequence length="257" mass="29331">MSNQHVDETPQERRRRQNRESQQRWRARRKEMRSDSKDSKSRKSSTRREKQMDAPFLSPDAMQRALLDYRTSSSNQLILDNGWHTDFSLPDTYDEITVPAQHQDCMWSLELDDQTSTSTPEGVPSIRVLEHNMPPSLGARSETLSECDVQGSPVHWLDPRCEAQSGDESCISPGSSSASIKGWNRSPAEASIEEVQGLYSFGVRTGLLKPDDRVGEYLNTMRLKYQQLSQLGDMNNYFVQHDEVESVDARSDTSVRM</sequence>
<feature type="compositionally biased region" description="Basic and acidic residues" evidence="1">
    <location>
        <begin position="32"/>
        <end position="52"/>
    </location>
</feature>
<dbReference type="Proteomes" id="UP001338125">
    <property type="component" value="Unassembled WGS sequence"/>
</dbReference>
<reference evidence="3 4" key="1">
    <citation type="submission" date="2024-01" db="EMBL/GenBank/DDBJ databases">
        <title>Complete genome of Cladobotryum mycophilum ATHUM6906.</title>
        <authorList>
            <person name="Christinaki A.C."/>
            <person name="Myridakis A.I."/>
            <person name="Kouvelis V.N."/>
        </authorList>
    </citation>
    <scope>NUCLEOTIDE SEQUENCE [LARGE SCALE GENOMIC DNA]</scope>
    <source>
        <strain evidence="3 4">ATHUM6906</strain>
    </source>
</reference>
<feature type="compositionally biased region" description="Basic and acidic residues" evidence="1">
    <location>
        <begin position="1"/>
        <end position="23"/>
    </location>
</feature>